<protein>
    <submittedName>
        <fullName evidence="1">Uncharacterized protein</fullName>
    </submittedName>
</protein>
<keyword evidence="2" id="KW-1185">Reference proteome</keyword>
<evidence type="ECO:0000313" key="2">
    <source>
        <dbReference type="Proteomes" id="UP000238007"/>
    </source>
</evidence>
<accession>A0A2T0VY87</accession>
<dbReference type="AlphaFoldDB" id="A0A2T0VY87"/>
<proteinExistence type="predicted"/>
<name>A0A2T0VY87_9RHOB</name>
<dbReference type="Proteomes" id="UP000238007">
    <property type="component" value="Unassembled WGS sequence"/>
</dbReference>
<dbReference type="EMBL" id="PVTP01000006">
    <property type="protein sequence ID" value="PRY77227.1"/>
    <property type="molecule type" value="Genomic_DNA"/>
</dbReference>
<gene>
    <name evidence="1" type="ORF">CLV80_10671</name>
</gene>
<organism evidence="1 2">
    <name type="scientific">Yoonia maritima</name>
    <dbReference type="NCBI Taxonomy" id="1435347"/>
    <lineage>
        <taxon>Bacteria</taxon>
        <taxon>Pseudomonadati</taxon>
        <taxon>Pseudomonadota</taxon>
        <taxon>Alphaproteobacteria</taxon>
        <taxon>Rhodobacterales</taxon>
        <taxon>Paracoccaceae</taxon>
        <taxon>Yoonia</taxon>
    </lineage>
</organism>
<reference evidence="1 2" key="1">
    <citation type="submission" date="2018-03" db="EMBL/GenBank/DDBJ databases">
        <title>Genomic Encyclopedia of Archaeal and Bacterial Type Strains, Phase II (KMG-II): from individual species to whole genera.</title>
        <authorList>
            <person name="Goeker M."/>
        </authorList>
    </citation>
    <scope>NUCLEOTIDE SEQUENCE [LARGE SCALE GENOMIC DNA]</scope>
    <source>
        <strain evidence="1 2">DSM 101533</strain>
    </source>
</reference>
<sequence length="132" mass="15078">MINSNVHFTLRDVEHLATLIAVTPTDLRRGDDEYYIFAGLLIMKVAKPEWIDKARMKELPYAAVLQLFDSFADGEIGQRAYWCWKLCLDKAHLTNEDRVAEDIVGPYFFHEGSSSIVSNIIAQSLDAFELPR</sequence>
<comment type="caution">
    <text evidence="1">The sequence shown here is derived from an EMBL/GenBank/DDBJ whole genome shotgun (WGS) entry which is preliminary data.</text>
</comment>
<dbReference type="RefSeq" id="WP_106357794.1">
    <property type="nucleotide sequence ID" value="NZ_PVTP01000006.1"/>
</dbReference>
<evidence type="ECO:0000313" key="1">
    <source>
        <dbReference type="EMBL" id="PRY77227.1"/>
    </source>
</evidence>